<evidence type="ECO:0000256" key="1">
    <source>
        <dbReference type="ARBA" id="ARBA00022468"/>
    </source>
</evidence>
<dbReference type="InterPro" id="IPR037863">
    <property type="entry name" value="RHOGAP6/36"/>
</dbReference>
<reference evidence="2" key="1">
    <citation type="thesis" date="2021" institute="BYU ScholarsArchive" country="Provo, UT, USA">
        <title>Applications of and Algorithms for Genome Assembly and Genomic Analyses with an Emphasis on Marine Teleosts.</title>
        <authorList>
            <person name="Pickett B.D."/>
        </authorList>
    </citation>
    <scope>NUCLEOTIDE SEQUENCE</scope>
    <source>
        <strain evidence="2">HI-2016</strain>
    </source>
</reference>
<dbReference type="OrthoDB" id="10024839at2759"/>
<accession>A0A8T2NZ37</accession>
<dbReference type="GO" id="GO:0005096">
    <property type="term" value="F:GTPase activator activity"/>
    <property type="evidence" value="ECO:0007669"/>
    <property type="project" value="UniProtKB-KW"/>
</dbReference>
<dbReference type="Proteomes" id="UP000824540">
    <property type="component" value="Unassembled WGS sequence"/>
</dbReference>
<keyword evidence="3" id="KW-1185">Reference proteome</keyword>
<evidence type="ECO:0000313" key="2">
    <source>
        <dbReference type="EMBL" id="KAG9341647.1"/>
    </source>
</evidence>
<evidence type="ECO:0000313" key="3">
    <source>
        <dbReference type="Proteomes" id="UP000824540"/>
    </source>
</evidence>
<dbReference type="AlphaFoldDB" id="A0A8T2NZ37"/>
<dbReference type="EMBL" id="JAFBMS010000033">
    <property type="protein sequence ID" value="KAG9341647.1"/>
    <property type="molecule type" value="Genomic_DNA"/>
</dbReference>
<dbReference type="PANTHER" id="PTHR12635:SF13">
    <property type="entry name" value="RHO GTPASE-ACTIVATING PROTEIN 6"/>
    <property type="match status" value="1"/>
</dbReference>
<keyword evidence="1" id="KW-0343">GTPase activation</keyword>
<organism evidence="2 3">
    <name type="scientific">Albula glossodonta</name>
    <name type="common">roundjaw bonefish</name>
    <dbReference type="NCBI Taxonomy" id="121402"/>
    <lineage>
        <taxon>Eukaryota</taxon>
        <taxon>Metazoa</taxon>
        <taxon>Chordata</taxon>
        <taxon>Craniata</taxon>
        <taxon>Vertebrata</taxon>
        <taxon>Euteleostomi</taxon>
        <taxon>Actinopterygii</taxon>
        <taxon>Neopterygii</taxon>
        <taxon>Teleostei</taxon>
        <taxon>Albuliformes</taxon>
        <taxon>Albulidae</taxon>
        <taxon>Albula</taxon>
    </lineage>
</organism>
<dbReference type="PANTHER" id="PTHR12635">
    <property type="entry name" value="RHO-GTPASE-ACTIVATING PROTEIN 6 FAMILY MEMBER"/>
    <property type="match status" value="1"/>
</dbReference>
<name>A0A8T2NZ37_9TELE</name>
<proteinExistence type="predicted"/>
<protein>
    <submittedName>
        <fullName evidence="2">Uncharacterized protein</fullName>
    </submittedName>
</protein>
<gene>
    <name evidence="2" type="ORF">JZ751_018710</name>
</gene>
<comment type="caution">
    <text evidence="2">The sequence shown here is derived from an EMBL/GenBank/DDBJ whole genome shotgun (WGS) entry which is preliminary data.</text>
</comment>
<sequence length="110" mass="12221">MWPPPSPVGVGEVHIAGADRLPQLFFALPDDHLCSVMCLIQGDHTWATMLGQSVKLQLVPIQSLSELERARLQEVAFYHLEERDLDFNISIPRGTALTTPAPHHHPTTAH</sequence>